<dbReference type="InterPro" id="IPR012910">
    <property type="entry name" value="Plug_dom"/>
</dbReference>
<dbReference type="NCBIfam" id="TIGR04056">
    <property type="entry name" value="OMP_RagA_SusC"/>
    <property type="match status" value="1"/>
</dbReference>
<comment type="similarity">
    <text evidence="7">Belongs to the TonB-dependent receptor family.</text>
</comment>
<evidence type="ECO:0000256" key="3">
    <source>
        <dbReference type="ARBA" id="ARBA00022452"/>
    </source>
</evidence>
<evidence type="ECO:0000313" key="9">
    <source>
        <dbReference type="EMBL" id="RFZ86057.1"/>
    </source>
</evidence>
<evidence type="ECO:0000256" key="4">
    <source>
        <dbReference type="ARBA" id="ARBA00022692"/>
    </source>
</evidence>
<organism evidence="9 10">
    <name type="scientific">Mucilaginibacter terrenus</name>
    <dbReference type="NCBI Taxonomy" id="2482727"/>
    <lineage>
        <taxon>Bacteria</taxon>
        <taxon>Pseudomonadati</taxon>
        <taxon>Bacteroidota</taxon>
        <taxon>Sphingobacteriia</taxon>
        <taxon>Sphingobacteriales</taxon>
        <taxon>Sphingobacteriaceae</taxon>
        <taxon>Mucilaginibacter</taxon>
    </lineage>
</organism>
<evidence type="ECO:0000256" key="1">
    <source>
        <dbReference type="ARBA" id="ARBA00004571"/>
    </source>
</evidence>
<keyword evidence="9" id="KW-0675">Receptor</keyword>
<comment type="caution">
    <text evidence="9">The sequence shown here is derived from an EMBL/GenBank/DDBJ whole genome shotgun (WGS) entry which is preliminary data.</text>
</comment>
<dbReference type="Gene3D" id="2.170.130.10">
    <property type="entry name" value="TonB-dependent receptor, plug domain"/>
    <property type="match status" value="1"/>
</dbReference>
<dbReference type="Pfam" id="PF07715">
    <property type="entry name" value="Plug"/>
    <property type="match status" value="1"/>
</dbReference>
<protein>
    <submittedName>
        <fullName evidence="9">TonB-dependent receptor</fullName>
    </submittedName>
</protein>
<evidence type="ECO:0000256" key="7">
    <source>
        <dbReference type="PROSITE-ProRule" id="PRU01360"/>
    </source>
</evidence>
<dbReference type="EMBL" id="QWDE01000001">
    <property type="protein sequence ID" value="RFZ86057.1"/>
    <property type="molecule type" value="Genomic_DNA"/>
</dbReference>
<keyword evidence="2 7" id="KW-0813">Transport</keyword>
<dbReference type="Proteomes" id="UP000260823">
    <property type="component" value="Unassembled WGS sequence"/>
</dbReference>
<keyword evidence="5 7" id="KW-0472">Membrane</keyword>
<comment type="subcellular location">
    <subcellularLocation>
        <location evidence="1 7">Cell outer membrane</location>
        <topology evidence="1 7">Multi-pass membrane protein</topology>
    </subcellularLocation>
</comment>
<proteinExistence type="inferred from homology"/>
<evidence type="ECO:0000259" key="8">
    <source>
        <dbReference type="Pfam" id="PF07715"/>
    </source>
</evidence>
<dbReference type="InterPro" id="IPR023997">
    <property type="entry name" value="TonB-dep_OMP_SusC/RagA_CS"/>
</dbReference>
<keyword evidence="6 7" id="KW-0998">Cell outer membrane</keyword>
<dbReference type="InterPro" id="IPR039426">
    <property type="entry name" value="TonB-dep_rcpt-like"/>
</dbReference>
<dbReference type="SUPFAM" id="SSF56935">
    <property type="entry name" value="Porins"/>
    <property type="match status" value="1"/>
</dbReference>
<feature type="domain" description="TonB-dependent receptor plug" evidence="8">
    <location>
        <begin position="132"/>
        <end position="236"/>
    </location>
</feature>
<dbReference type="AlphaFoldDB" id="A0A3E2NYJ4"/>
<dbReference type="InterPro" id="IPR008969">
    <property type="entry name" value="CarboxyPept-like_regulatory"/>
</dbReference>
<dbReference type="NCBIfam" id="TIGR04057">
    <property type="entry name" value="SusC_RagA_signa"/>
    <property type="match status" value="1"/>
</dbReference>
<dbReference type="PROSITE" id="PS52016">
    <property type="entry name" value="TONB_DEPENDENT_REC_3"/>
    <property type="match status" value="1"/>
</dbReference>
<dbReference type="Gene3D" id="2.40.170.20">
    <property type="entry name" value="TonB-dependent receptor, beta-barrel domain"/>
    <property type="match status" value="1"/>
</dbReference>
<dbReference type="SUPFAM" id="SSF49464">
    <property type="entry name" value="Carboxypeptidase regulatory domain-like"/>
    <property type="match status" value="1"/>
</dbReference>
<dbReference type="GO" id="GO:0009279">
    <property type="term" value="C:cell outer membrane"/>
    <property type="evidence" value="ECO:0007669"/>
    <property type="project" value="UniProtKB-SubCell"/>
</dbReference>
<dbReference type="OrthoDB" id="9768177at2"/>
<dbReference type="InterPro" id="IPR036942">
    <property type="entry name" value="Beta-barrel_TonB_sf"/>
</dbReference>
<keyword evidence="3 7" id="KW-1134">Transmembrane beta strand</keyword>
<gene>
    <name evidence="9" type="ORF">DYU05_04250</name>
</gene>
<evidence type="ECO:0000256" key="6">
    <source>
        <dbReference type="ARBA" id="ARBA00023237"/>
    </source>
</evidence>
<dbReference type="InterPro" id="IPR023996">
    <property type="entry name" value="TonB-dep_OMP_SusC/RagA"/>
</dbReference>
<dbReference type="Pfam" id="PF13715">
    <property type="entry name" value="CarbopepD_reg_2"/>
    <property type="match status" value="1"/>
</dbReference>
<keyword evidence="4 7" id="KW-0812">Transmembrane</keyword>
<keyword evidence="10" id="KW-1185">Reference proteome</keyword>
<sequence length="1036" mass="113369">MRNHSPYGDEARPLSSKLFHLIYLLLIIFAVTPAVAQTSGQITGRVTDATGQGLPGVTVRIKESTGTTGAVTDVNGRYRIAAASGNTLVFSFIGFTPQEIRVADQEVIDVQMRDDARSLNEVVVIGYQSVRKRDLTGAVSSISPTEANRVSANNVAESLQGLSPGVTVRSSGAPGQNSQIEIRGVASFINASPLYVIDGMIADANSTVNNDDVESIQILKDASAAAIYGSRAANGVVIITTKKGKKGAPKINFTAKYGQQRIPKQWDVMNSTQYAATKSQAYTNSGLPVPASIGSAFNTAVNTDWQDLDQRTGNNQDYNLSVSGGSDNSTYLISGSYFRNQGVLKAYSFDRASLRINTETKKGRLTFGENAMLSNSNNYHPNRGNPFYDLPQLLPTVPVQSNGFITNNNVNPMGYSTGTADNGGDVTYAYNSLAVNDLSQGYNNYAKILGNAFAQFRVFDWLDYKFNVGLEASFDYNRDFRKNGIFSYAQQPELSYIDQDRERFRNILLEHTLNFNKTFGVHNINGVVGFSEQSSYRDLTSARKTNLTVLSTGEYLTEINSAGGAPSVSGRVAQDDRIRSYLGRLNYTYNDKYLLTASGRIDQDSRFGPNYRSGFFPSVAVAWRLSKEDFFKADWVDNLKINASYGVLGINTINSYQNIGLINNSPRAIFAGDAIFGGAYQSTLYNADLRWEKRKETNIGFDASLFHDRLSVSASVYNNKSEDVLVNQVLGQFLGNAGGNPPVNAASISNKGIEVEATYRNNNNAFKWSVSGNVTTIKNKVLALGNQGVGVNYIQQGSTRSQIGYALGQWYVLKEVGIFQTQDEINNYKRADGSPIEPFAKPGDVKFYADPNGKGTINNNDRVFNGSPWPTLQTGLQFNASYKQFNVNLQLVGIFGLTIYNDIRRILDGYQNSNFRADINPWTPTNTSTTDPRLGIANGDPGIANNNTPESSRWLENGSYGRIRNLEIGYTFGKAALKPLHVENARIFISGQNLLTVTKYKGLDPDLVGNGLLQRGVDAGNWPANRIYSVGVSFGF</sequence>
<dbReference type="Gene3D" id="2.60.40.1120">
    <property type="entry name" value="Carboxypeptidase-like, regulatory domain"/>
    <property type="match status" value="1"/>
</dbReference>
<evidence type="ECO:0000256" key="2">
    <source>
        <dbReference type="ARBA" id="ARBA00022448"/>
    </source>
</evidence>
<reference evidence="9" key="1">
    <citation type="submission" date="2018-08" db="EMBL/GenBank/DDBJ databases">
        <title>Mucilaginibacter terrae sp. nov., isolated from manganese diggings.</title>
        <authorList>
            <person name="Huang Y."/>
            <person name="Zhou Z."/>
        </authorList>
    </citation>
    <scope>NUCLEOTIDE SEQUENCE [LARGE SCALE GENOMIC DNA]</scope>
    <source>
        <strain evidence="9">ZH6</strain>
    </source>
</reference>
<name>A0A3E2NYJ4_9SPHI</name>
<dbReference type="InterPro" id="IPR037066">
    <property type="entry name" value="Plug_dom_sf"/>
</dbReference>
<accession>A0A3E2NYJ4</accession>
<evidence type="ECO:0000313" key="10">
    <source>
        <dbReference type="Proteomes" id="UP000260823"/>
    </source>
</evidence>
<evidence type="ECO:0000256" key="5">
    <source>
        <dbReference type="ARBA" id="ARBA00023136"/>
    </source>
</evidence>